<feature type="non-terminal residue" evidence="1">
    <location>
        <position position="42"/>
    </location>
</feature>
<reference evidence="1 2" key="1">
    <citation type="journal article" date="2018" name="Front. Plant Sci.">
        <title>Red Clover (Trifolium pratense) and Zigzag Clover (T. medium) - A Picture of Genomic Similarities and Differences.</title>
        <authorList>
            <person name="Dluhosova J."/>
            <person name="Istvanek J."/>
            <person name="Nedelnik J."/>
            <person name="Repkova J."/>
        </authorList>
    </citation>
    <scope>NUCLEOTIDE SEQUENCE [LARGE SCALE GENOMIC DNA]</scope>
    <source>
        <strain evidence="2">cv. 10/8</strain>
        <tissue evidence="1">Leaf</tissue>
    </source>
</reference>
<protein>
    <submittedName>
        <fullName evidence="1">Uncharacterized protein</fullName>
    </submittedName>
</protein>
<sequence>MAGVLRKPSVWGCAGVVEFAAPGALDNRYDKGSCGGKTFTTY</sequence>
<dbReference type="Proteomes" id="UP000265520">
    <property type="component" value="Unassembled WGS sequence"/>
</dbReference>
<organism evidence="1 2">
    <name type="scientific">Trifolium medium</name>
    <dbReference type="NCBI Taxonomy" id="97028"/>
    <lineage>
        <taxon>Eukaryota</taxon>
        <taxon>Viridiplantae</taxon>
        <taxon>Streptophyta</taxon>
        <taxon>Embryophyta</taxon>
        <taxon>Tracheophyta</taxon>
        <taxon>Spermatophyta</taxon>
        <taxon>Magnoliopsida</taxon>
        <taxon>eudicotyledons</taxon>
        <taxon>Gunneridae</taxon>
        <taxon>Pentapetalae</taxon>
        <taxon>rosids</taxon>
        <taxon>fabids</taxon>
        <taxon>Fabales</taxon>
        <taxon>Fabaceae</taxon>
        <taxon>Papilionoideae</taxon>
        <taxon>50 kb inversion clade</taxon>
        <taxon>NPAAA clade</taxon>
        <taxon>Hologalegina</taxon>
        <taxon>IRL clade</taxon>
        <taxon>Trifolieae</taxon>
        <taxon>Trifolium</taxon>
    </lineage>
</organism>
<dbReference type="EMBL" id="LXQA011070111">
    <property type="protein sequence ID" value="MCI83565.1"/>
    <property type="molecule type" value="Genomic_DNA"/>
</dbReference>
<name>A0A392V9N4_9FABA</name>
<keyword evidence="2" id="KW-1185">Reference proteome</keyword>
<accession>A0A392V9N4</accession>
<evidence type="ECO:0000313" key="1">
    <source>
        <dbReference type="EMBL" id="MCI83565.1"/>
    </source>
</evidence>
<proteinExistence type="predicted"/>
<dbReference type="AlphaFoldDB" id="A0A392V9N4"/>
<evidence type="ECO:0000313" key="2">
    <source>
        <dbReference type="Proteomes" id="UP000265520"/>
    </source>
</evidence>
<comment type="caution">
    <text evidence="1">The sequence shown here is derived from an EMBL/GenBank/DDBJ whole genome shotgun (WGS) entry which is preliminary data.</text>
</comment>